<feature type="region of interest" description="N-terminal hotdog fold" evidence="6">
    <location>
        <begin position="5081"/>
        <end position="5204"/>
    </location>
</feature>
<keyword evidence="1" id="KW-0596">Phosphopantetheine</keyword>
<evidence type="ECO:0000259" key="9">
    <source>
        <dbReference type="PROSITE" id="PS52019"/>
    </source>
</evidence>
<dbReference type="Pfam" id="PF21089">
    <property type="entry name" value="PKS_DH_N"/>
    <property type="match status" value="3"/>
</dbReference>
<feature type="region of interest" description="C-terminal hotdog fold" evidence="6">
    <location>
        <begin position="1070"/>
        <end position="1208"/>
    </location>
</feature>
<dbReference type="Pfam" id="PF22953">
    <property type="entry name" value="SpnB_Rossmann"/>
    <property type="match status" value="3"/>
</dbReference>
<dbReference type="InterPro" id="IPR042104">
    <property type="entry name" value="PKS_dehydratase_sf"/>
</dbReference>
<feature type="domain" description="Carrier" evidence="7">
    <location>
        <begin position="5836"/>
        <end position="5911"/>
    </location>
</feature>
<dbReference type="SMART" id="SM00825">
    <property type="entry name" value="PKS_KS"/>
    <property type="match status" value="4"/>
</dbReference>
<dbReference type="Pfam" id="PF08659">
    <property type="entry name" value="KR"/>
    <property type="match status" value="4"/>
</dbReference>
<dbReference type="SUPFAM" id="SSF47336">
    <property type="entry name" value="ACP-like"/>
    <property type="match status" value="4"/>
</dbReference>
<dbReference type="InterPro" id="IPR014031">
    <property type="entry name" value="Ketoacyl_synth_C"/>
</dbReference>
<dbReference type="Proteomes" id="UP000198251">
    <property type="component" value="Chromosome I"/>
</dbReference>
<dbReference type="Gene3D" id="3.90.180.10">
    <property type="entry name" value="Medium-chain alcohol dehydrogenases, catalytic domain"/>
    <property type="match status" value="2"/>
</dbReference>
<keyword evidence="2" id="KW-0597">Phosphoprotein</keyword>
<feature type="active site" description="Proton donor; for dehydratase activity" evidence="6">
    <location>
        <position position="5276"/>
    </location>
</feature>
<evidence type="ECO:0000259" key="8">
    <source>
        <dbReference type="PROSITE" id="PS52004"/>
    </source>
</evidence>
<protein>
    <submittedName>
        <fullName evidence="10">Acyl transferase domain-containing protein</fullName>
    </submittedName>
</protein>
<dbReference type="InterPro" id="IPR001227">
    <property type="entry name" value="Ac_transferase_dom_sf"/>
</dbReference>
<dbReference type="InterPro" id="IPR020807">
    <property type="entry name" value="PKS_DH"/>
</dbReference>
<dbReference type="InterPro" id="IPR016036">
    <property type="entry name" value="Malonyl_transacylase_ACP-bd"/>
</dbReference>
<dbReference type="Pfam" id="PF00550">
    <property type="entry name" value="PP-binding"/>
    <property type="match status" value="4"/>
</dbReference>
<evidence type="ECO:0000313" key="10">
    <source>
        <dbReference type="EMBL" id="SCG16971.1"/>
    </source>
</evidence>
<dbReference type="InterPro" id="IPR020843">
    <property type="entry name" value="ER"/>
</dbReference>
<dbReference type="PROSITE" id="PS50075">
    <property type="entry name" value="CARRIER"/>
    <property type="match status" value="4"/>
</dbReference>
<dbReference type="InterPro" id="IPR002364">
    <property type="entry name" value="Quin_OxRdtase/zeta-crystal_CS"/>
</dbReference>
<dbReference type="Gene3D" id="3.40.366.10">
    <property type="entry name" value="Malonyl-Coenzyme A Acyl Carrier Protein, domain 2"/>
    <property type="match status" value="4"/>
</dbReference>
<dbReference type="Gene3D" id="3.40.47.10">
    <property type="match status" value="4"/>
</dbReference>
<dbReference type="InterPro" id="IPR009081">
    <property type="entry name" value="PP-bd_ACP"/>
</dbReference>
<keyword evidence="4" id="KW-0511">Multifunctional enzyme</keyword>
<dbReference type="Pfam" id="PF18369">
    <property type="entry name" value="PKS_DE"/>
    <property type="match status" value="1"/>
</dbReference>
<dbReference type="PROSITE" id="PS00012">
    <property type="entry name" value="PHOSPHOPANTETHEINE"/>
    <property type="match status" value="4"/>
</dbReference>
<dbReference type="InterPro" id="IPR014043">
    <property type="entry name" value="Acyl_transferase_dom"/>
</dbReference>
<dbReference type="InterPro" id="IPR041618">
    <property type="entry name" value="PKS_DE"/>
</dbReference>
<dbReference type="InterPro" id="IPR018201">
    <property type="entry name" value="Ketoacyl_synth_AS"/>
</dbReference>
<dbReference type="Gene3D" id="1.10.1200.10">
    <property type="entry name" value="ACP-like"/>
    <property type="match status" value="4"/>
</dbReference>
<keyword evidence="3 10" id="KW-0808">Transferase</keyword>
<evidence type="ECO:0000259" key="7">
    <source>
        <dbReference type="PROSITE" id="PS50075"/>
    </source>
</evidence>
<feature type="active site" description="Proton donor; for dehydratase activity" evidence="6">
    <location>
        <position position="1131"/>
    </location>
</feature>
<dbReference type="Pfam" id="PF16197">
    <property type="entry name" value="KAsynt_C_assoc"/>
    <property type="match status" value="3"/>
</dbReference>
<feature type="active site" description="Proton acceptor; for dehydratase activity" evidence="6">
    <location>
        <position position="967"/>
    </location>
</feature>
<name>A0A1C5GB34_MICEH</name>
<dbReference type="CDD" id="cd00833">
    <property type="entry name" value="PKS"/>
    <property type="match status" value="4"/>
</dbReference>
<feature type="domain" description="PKS/mFAS DH" evidence="9">
    <location>
        <begin position="935"/>
        <end position="1208"/>
    </location>
</feature>
<feature type="active site" description="Proton donor; for dehydratase activity" evidence="6">
    <location>
        <position position="3200"/>
    </location>
</feature>
<dbReference type="InterPro" id="IPR013154">
    <property type="entry name" value="ADH-like_N"/>
</dbReference>
<dbReference type="FunFam" id="3.40.366.10:FF:000002">
    <property type="entry name" value="Probable polyketide synthase 2"/>
    <property type="match status" value="4"/>
</dbReference>
<dbReference type="InterPro" id="IPR050091">
    <property type="entry name" value="PKS_NRPS_Biosynth_Enz"/>
</dbReference>
<accession>A0A1C5GB34</accession>
<dbReference type="Pfam" id="PF14765">
    <property type="entry name" value="PS-DH"/>
    <property type="match status" value="3"/>
</dbReference>
<dbReference type="InterPro" id="IPR036736">
    <property type="entry name" value="ACP-like_sf"/>
</dbReference>
<dbReference type="EMBL" id="LT607733">
    <property type="protein sequence ID" value="SCG16971.1"/>
    <property type="molecule type" value="Genomic_DNA"/>
</dbReference>
<organism evidence="10 11">
    <name type="scientific">Micromonospora echinofusca</name>
    <dbReference type="NCBI Taxonomy" id="47858"/>
    <lineage>
        <taxon>Bacteria</taxon>
        <taxon>Bacillati</taxon>
        <taxon>Actinomycetota</taxon>
        <taxon>Actinomycetes</taxon>
        <taxon>Micromonosporales</taxon>
        <taxon>Micromonosporaceae</taxon>
        <taxon>Micromonospora</taxon>
    </lineage>
</organism>
<dbReference type="PROSITE" id="PS00606">
    <property type="entry name" value="KS3_1"/>
    <property type="match status" value="4"/>
</dbReference>
<proteinExistence type="predicted"/>
<evidence type="ECO:0000256" key="2">
    <source>
        <dbReference type="ARBA" id="ARBA00022553"/>
    </source>
</evidence>
<dbReference type="SUPFAM" id="SSF52151">
    <property type="entry name" value="FabD/lysophospholipase-like"/>
    <property type="match status" value="4"/>
</dbReference>
<dbReference type="InterPro" id="IPR049551">
    <property type="entry name" value="PKS_DH_C"/>
</dbReference>
<dbReference type="Pfam" id="PF00109">
    <property type="entry name" value="ketoacyl-synt"/>
    <property type="match status" value="4"/>
</dbReference>
<dbReference type="Gene3D" id="3.40.50.11460">
    <property type="match status" value="2"/>
</dbReference>
<dbReference type="CDD" id="cd08956">
    <property type="entry name" value="KR_3_FAS_SDR_x"/>
    <property type="match status" value="3"/>
</dbReference>
<dbReference type="SMART" id="SM00826">
    <property type="entry name" value="PKS_DH"/>
    <property type="match status" value="3"/>
</dbReference>
<dbReference type="FunFam" id="3.40.50.720:FF:000209">
    <property type="entry name" value="Polyketide synthase Pks12"/>
    <property type="match status" value="2"/>
</dbReference>
<dbReference type="SMART" id="SM00823">
    <property type="entry name" value="PKS_PP"/>
    <property type="match status" value="4"/>
</dbReference>
<dbReference type="Pfam" id="PF08240">
    <property type="entry name" value="ADH_N"/>
    <property type="match status" value="2"/>
</dbReference>
<dbReference type="InterPro" id="IPR013968">
    <property type="entry name" value="PKS_KR"/>
</dbReference>
<sequence>MADEDKLLEHLKWVTSELRLARRRLTELENEDAEPIAIVGMACRFPGGVASPEDLWDLVAGGVDATGTFPDDRGWDLDGLYDPDPDHSGTTYSNRGGFLRDAGLFDPTLFGISPREALAMDPQQRLLLEVTWEVFERAGIDATSVRGSRTGVFVGTAGQDYTSVLRQLPEGTEGYVLTGTAASVMSGRLAYSFGLEGPAVTIDTACSSSLVALHLAGQALRDGECSLAVAGGVTVLATPGAFVEFSRQRGLASDGRCKAFSADADGTGWSEGVAMLLVEKLSDARRNGHPVLAVIRGSAVNQDGASSGLTAPNGPSQQRVIRQALENARLSPADVDAVEAHGTGTRLGDPIEAQALLATYGQGRPADRPLWLGSLKSNIGHPQAAAGAGGVIKMVMAMRHGVLPPTLHVDRPSPHVDWSTGAVSLLDEARPWAGGDHVRRAGVSSFGMSGTNAHLILEQAPAPDPADDEAAPSRRRAVAPVLLSAAQPAALSAQADRWARWLADDEEPRPLDVAWSSVVSRSALDRRAVVLADDRAGLLAGLAALAAGESSGTVVTGQAGDRGPLAVLFSGQGAQRAGMGRELYGEFPVFAAALDEACGHLDRVLPRPLKEVLFAPEGSAEAALLDQTVFTQAGLFAVEVALFRLVESLGVAPDFVGGHSIGEIAAAHVAGVLSLQDACLLVAARGRLMQSLPDGGGMLAVAADEAAVAESIAGLTDRVGVAAVNGPTSVVVSGAVDALDEVERVWRERGVRTRRLTVSHAFHSPLMEPVLERFRGIVERLDFAAPALPIVSNLTGALADADEIRTPEYWVRHVREAVRHADGVAALRDAGVDTFLEIGPQSVLTAMVADVLPDDDVLAVAAQRRDRPEAQALLAALAELHVHGVPVAWQEWFADTGAARVDLPTYAFQRERFWPEVLPWRVGDVSGAGLGVAGHPLLGAAVRLAGDDEVVLTGRLSVSTHPWLADHVVGDAVVVPGTALVELAVRAGDEVGASRVRELTVAAPLVLPESGAVRVQVRVGAADDAAVRSVSVYSQQEDDDDTEWTRHAEGLLEPVSLDEPGVGAWPPPGAAEVDLSGWYPALAEHGLSYGPVFQGVRRAWTAGDEAYAEVALPDGAAGDASAFGVHPALLDAALHPVALLLASEPAGGPRVPFAFEGVQVHASGARTLRVRLTRDGSGVRLVACDGSGVPVVSVDSLVLREMTPTSSRGAAARSLYEVTWQAEQIDGVDDLAGWAVLGRPATDALPQLPVFADVAALAEGGATARRVLLTVPAGDPGVAVPQAVRAVTGSVLDVLRSWLAAEALADTKLVVVTRGAVAAADDDQVTDLAAAAVWGLLRSAQSEHPGRIVLADVDGELTPAILAGLAGAAVDPSASGGQLAVRGERTLVPRLARPVGDELTPPPGPWHLAPVTPGTLDGIGPVRATPVELGAGQVRIAVRAAGVNFRDVLIGLGMYPDPAAVMGSEGAGVVVEVGPGVTDLAPGDRVMGMFELGFSPQAVAHRERIARMPAGWTFTQAASVPLVFLTAYYALRDLAGLRAGESVLIHNGAGGVGMAAIQLAHHLGATVHATASPGKWGVLRGLGVAEERIASSRTTEFEQAFGVATGGAGVDVVLDALAGEFVDASLRLLPRGGRFVEMGKADVRDAEAVAAEHPGVAYRAFDLNEAGSTRIGEMLSEILALFARGALRPLPVRAWDVRQARQALRHVSQARHVGKVVLRVPAPVDPDGTVLVTGAAGTLAGVLARHLVATGQARRLLLASRRAPGRDDDYATLVRELTDAGADVTAVAVDVSDPAQVGELIAGIDPAHPLTAVVHTAGVIADATIGSLDESALRTVLAPKVDAGWALHEATAHLDLSAFVLFSSVAATLGSPGQGNYAAANAFLDALAQHRRQQGLPATSLAWGMWATDSTMTAHLDGDDQQRLRRVGMSRLSPAEGAELFDAALPAVQPVVVAARLHVTGEASHVPPLMRHLLRGGGRRRTATDRPGTGASWRERLDGLSEADARQALVDLVCGQAATVLGHASAQAVPAARAFKDLGFDSLTSVELRNRLGAATGLRLTATLAFDHPTPARLAEHLFAQLGRATGAGTAVRTVVTADADEPIAIIGMACRYPGGVATPEQLWQLVTSGSDAIGGFPADRGWDLDRLYGTDGDQSGGTVTDQGGFLYDAADFDAGFFNISPREALAMDPQQRLLLETAWESFEYARIDPTALGGTATGVFIGAASSGYATSGRDDLDGLEGHLLTGTAGSVASGRVAYMFGLEGPAVTIDTACSSSLVALHLAAQALRGGECDMALAGGVALMAQPGMFSEFSRQGGLAPDGRCKAFAAGADGTGWSEGVGMLLVERLSDARRNGHRVLAVLRGSAVNQDGASNGLTAPNGPSQQRVIRQALENARLNPADVDAVEAHGTGTVLGDPIEAQAVLATYGQDRADAEPLWLGSIKSNIGHSQAAAGVAGVIKMVLAMRHGVLPPTLHVDEPSPHVDWSAGAVALLTEARPWPAVQRPRRAAVSSFGISGTNAHTIIEQAPDEPAPATAPPAGDLPGLVGPAAVPLLISGRSPRALGAQAARIGERLAGDADLDLRDLGFSLAAQRAHHPYRAVVVAADRDDAAARLAALAAGDGPPAGADAASKVVFVFPGQGSQWTGMALDLLETSPVFRQRMGECAEELSRLVDWSLTDVLRQAPGAPPLDRVDVVQPVLFSVMVSLAQLWRSCGVVPAAVVGHSQGEIAAACAAGALTLADAVRLVVARSRGLLAISGRGGMVSVPLPAADTEQLIAQWRGTLSVAALNGAAATVVSGDAASVAELLAHCAERDIRARAIAVDYASHCGHVDAVRDDLVAALGTVDSRSTGVAFHSTVTGEPIDTAELDAGYWYRNLREPVRLAPVLDRLIDQGFRVFVEVSPHPVLKVVVQDALEKATGAVDAGVVVGSLRRDENGPHQLLTGLGDLHVAGVPVDWAAVFAGSGATGVDLPTYAFQRERFWPAVDRSVGGDVSGAGLGAAGHPLLGAAVRLAGDDEVVLTGRLSVSTHPWLADHVVGGAVLAPGTALVELVVRAGDEVGASRVRELTVAAPLVLPASGAVRVQVRVGAADSSGVRSVAVHSQPDGDPEAEWTRHADGVLEQAADEPEVGAWPPVGVPEVDLAGWYPALAERGLTYGPSFQGLRRLWAAGDHAYAEVVLPDEAIADTDRFAVHPALLDAALHPVGLLLADRSGGPRVPFAFEGVQVHASGARVLRVRLTRTGSRVRLVAGDESGAPVVSVDALALREMTASAGQDPTERALFEVTWQPERVTPARDLSGWMLLGDTDVSADLSTPVFPTVDDLLTAISGGVVEAPRALVLPVRADTPDAGLPDLVGTVTAQVLDVLRSWLDAEALADTKLVVVTRGAVLAAPADALRDLTGATVWGLLRSAQSEHPGRVVLADVEGALTPALLAVLAAVAEDPSTTGGQVAVRGDEVRTPRLGRPAGPAAEELVAPAGLWQVGAVSPGTLDGIGMVPATPVALDAGQVRIAVRAAGVNFRDVLIGLGMYPDPAAVMGSEGAGVVVEVGPGVTDLAPGDRVLGMFEPAFAPEVVAARDLVAKIPDGWSFTQAASVPVVFLTAYYALRDLAGLRAGESVLIHNGAGGVGMAAIQLARHWGATVYATASPGKWGVLRGLGVAEERIASSRTTEFEQTFGVATGGAGVDVVLDALAGEFVDASLRLLPRGGRFVEMGKADVRDADVVAAEHPGVAYRAFDLNEAGHPRIGEMLTEILALFQQGALRPLPVRAWDVRQARQALRHISQARHIGKVVLRVPAPADPDGTVLLTGAGGALARVFARHLVATGQARHLLLASRRGPEQYQDLVEELTEAGARITVGTADVTDPRQVNRLLELVDPAHPLTAVVHTAGVIADATIGSLDESALRTVLAPKVDAGWALHEATAHLDLSAFVLFSSVAATLGSPGQGNYAAANAFLDALAQHRRQQGLPATSLAWGLWATSSAMTAHLHGNDHRKAIRATSAPLTDQQGVALFEAARQRGSAHLVLMNLPPATARPAGGTVPSLLRDLVRASAPARRAVGRGPADTASVRDRLAMLSPAERRNHLLDLVATNVATVLGHRSAENVDPHRAFKELGFDSLTSVELRNRLSAATGLRLPATVAFDHPAPAVLADFLDRELGGGSDAARPAAVGTTAALDEPIAIIGMACRFPGDVQTPEQLWQVVTAGADVISPFPTDRGWDLDDLRASGGDDTSVPRQGGFLHDAAQFDAAFFGISPREALAMDPQQRLLLETSWEAFERAGIDPHSARGSSTGVYVGLIYHDYASQAAGTTDEVDGYVGNGSAGSVASGRISYLFGLEGPAVTVDTACSSSLVALHLATQALRQDECRLALAGGVSVMSTPGMLTEFSRQRGLSPDGRCKAFGAGADGTGFAEGVGMLLLERLSDAQRNGHRVLAVVRGSAVNQDGASSGLTAPNGPAQQRVIRQALANARLTPGDVDAVEAHGTGTALGDPIEAQALLATYGQDRPQDRPLWLGSIKSNIGHAQAAAGVAGVIKMVLAMRHGVLPPTLHADEPSPHIDWTTGSVALLTGARSWPAVDRPRRAAVSSFGISGTNAHTIIEQAPEFVPPPAGPPATSPVDLVACVLSARDDAALREQARRLRGLLDDEPDLTVADVAHALATRRTAFEHRVVLLARERDDLLTALDAVAEGQPSAAVVHGVARGGRTAILFSGQGAQRPGMGRELYDAHPVFAAALDEVCGHLDQHLPRPLREVLFAEAGTPEAELLDQTVFTQAGLFAVEVALFRLVESFGVRADLVAGHSIGEVAAAHVAGLFSLADACALVGARGRLMQALPQGGGMLAVGTDEQAVVESLAGLTDRLGVAAVNTPTAVVVSGEVGALDEVERTWQDRGVRTRRLNVSHAFHSPLMEPMLREFRQVLDRLTFRWPTLPIVSNLTGEIADPDEIGTPDYWVRHVRETVRFADGVASLRTRNVRVFLELGPDAVLAGMVRGCLPDDGDTLPAAVVASLRPGRPEPVSLMNALAELHVHGVPVTWTDLLPGTATRPVDLPTYPFQRQRFWPAVGRLRAGDVSGAGLGVAGHGLLGAAVDLAGDDEVVLTGRLSLATHPWLADHVISGVPLVPGTALVELAVRAGDEAGASRLRDLAVLTPLVLPDAGAVRIQVRVSAADSSQRPVAVYSRPDDDPEAGWLQHAEGVLEPATADEPRTGTWPPAGATEVDLAGWYPALVARGLAYGPVFQGLRRAWVGDGEVFAEVVLPDDAVAGIDRFGVHPALLDAALHPVALLLGEEPGGPRVPFAFEGVQVHASGARVLRVRLSRSGAGVRLVACDEVGAPVVSVDSLVLRELAGTATAGVASRSMFEVVWQAEETEPVDDVSGWAVLGGPALPGVPGGPSAETIRQLLAAIDTGTAPPRRLLFTPTGPDADGVDTAQRARAMTSDVLGLVQAWLAADVLADSKLVVVTRRAVSVGDEDQVTDPAAAAVWGLLRSAQSEHPGRIVLADVDRGVNPSVLGTLTRYAADPTGGQVAVRGGEVFVPRLVRAVVPSSAQTPVVGDGVVLVTGGTGALGALVAEHLVSVHGVRSLVLVSRRGPEADGAGELTGRLTALGADVRVVACDVTDRDQVFGLVAEIGAEGRLAGVVHTAGVLDDGVVEGLTAERLAGVLAPKVSAGWFLHEATASLAPDLDLFVVFSSVAGVLGSPGQSAYAAANAFLDGLAVWRRRSGLPAVSLAWGMWDTAGMAASIGGVERARSARAGLRGMNARTGLELFDAALGAGRPALVPAVIDVPALRSAASGGVVPPMLRVLIGTASTRRQAGKGGDGWADRLARLSEENGLTQVDQLVRGLVAQVLGHGSAEAVPADRAFRELGFDSLTAVELRNRVNGATGLRLASTLVFDYPTPQALTAHVYAELVGERLAAVVSDEPAAGDADEPIAIVGMACRYPGGVQSPDQLWKLVSTGGEGVGEFPADRGWNLDELFHPDPDHAGTSYTRHGGFLYDAGAFDPAFFGISPREALAMDPQQRLLLEASWETFESAGMDPSRLRGSRTGVFAGVMYHDYATQLMELAGEVEGYVGTGNSGSVLSGRVAYTFGLEGPAVSVDTACSSSLVALHLAVQALRSGECDLALAGGVTVMATPGTFIEFSRQRGLSQDGRCKSFAASADGTGWSEGVGVLLVQRLSDAQREGRRIYAVVRGTAVNQDGASNGLTAPNGPSQQRVIRQALANARLTAADVDAVEAHGTGTTLGDPIEAQALLATYGQERPQDRPLLLGSIKSNIGHTQAAAGVAGVIKMVLAMRHGLVPSTLHVDEPSPHVDWSAGAVALATEATPWPAVDRPRRAAVSSFGISGTNAHVIIEQPPVELVEGEIVAGNVPPVVPVLLSARDGASLAAQAGRWASWLAADGSVRPLDVAWSSVVSRSMLEHRAVVAGTGRDELLAGLAALAAGEPSGGVFVGPGGQRDQLALVFSGQGAQRAGMGRELSEAFPVFAAALDEVCGHLDPLLPRALREVLFAEAGTAEAELLDHTVFTQAGLFAVEVALFRLVESFGIVPDMVAGHSIGEVTAAYVAGVLSLADACALVAARGQLMQALPAGGGMLAVAASEEAVTESIAGLADRVGVAAVNGPTSIVVSGAVEALDEIERTWRDRGARTRRLAVSHAFHSPLMEPMLDEFRTVLDGLTFAAPALPVVSNVTGALADPDEIRTADYWVRHVREAVRYADGVTALKAAGVDTFLEIGPQSVLTAMAADILPDDAAVLAVAVQRRDRSQAQALLGALAELHVHGVPVTWQEWFTDSGSRRVDLPTYTFQHQRYWPEPASRPRTRVADSGDADFWAAVEQGDLSALATQFGDDGAALDALTPALPVLSTWHRARTRRAVVDAWSYRVGWKRTDITADPARPGAWLLVTAEDDLTDGTRAEAVTKALAEVGADVVRLTVDPVGTDRAELARRLADALADGPVTGVLSLLGLRDQPHPAHPAVPVGTAATLLLLQALHDTGTTTRLWCLTQGAVSTGDGDAVHGVAQSGLWGLGLVAGLEHPQLWGGLVDLPEQVDATAWDRVARVVTGADDEDQLAVRPSGVFVRRLVRAAPAAPDTAERWRPSGTVLVTGGTGALGAHVARWAAANGAAHVVLTSRRGERAPGAAELREELTAQGVRASVVACDVADRDQVAALLARLDEDPAPLTAVVHAAGAGEPGLIADTDLAAFAGVLDGKVAGAVHLDALLGDRPLDAFVLFASIAGVWGSGGQSAYAAGNAFLDALAEQRRGRGLPATSVAWGPWADGGMATGEAQQLLARRGLTAMAPADAVHAMRYAVGLPRAALTVVDVDWAVFAPAYASTRPRPLLDDIAEAREALHAQAGEQQPGGAVDALREHLLTLPRPERVRHLVDLVRTHASAVLGHSGTDRVKPQRAFKELGFDSLTAVELRNRLTGATGLSLPATLVFDYPNPAVLAENLLDGLLPEGAQADDGDPAEVAVRQALAAIPLTRLREAGLLDLLLNLADADGGDGDESTDEALDLDDLDTDALVRLALDGTDS</sequence>
<dbReference type="InterPro" id="IPR016035">
    <property type="entry name" value="Acyl_Trfase/lysoPLipase"/>
</dbReference>
<reference evidence="10 11" key="1">
    <citation type="submission" date="2016-06" db="EMBL/GenBank/DDBJ databases">
        <authorList>
            <person name="Kjaerup R.B."/>
            <person name="Dalgaard T.S."/>
            <person name="Juul-Madsen H.R."/>
        </authorList>
    </citation>
    <scope>NUCLEOTIDE SEQUENCE [LARGE SCALE GENOMIC DNA]</scope>
    <source>
        <strain evidence="10 11">DSM 43913</strain>
    </source>
</reference>
<dbReference type="InterPro" id="IPR020806">
    <property type="entry name" value="PKS_PP-bd"/>
</dbReference>
<feature type="domain" description="PKS/mFAS DH" evidence="9">
    <location>
        <begin position="5081"/>
        <end position="5352"/>
    </location>
</feature>
<feature type="region of interest" description="N-terminal hotdog fold" evidence="6">
    <location>
        <begin position="935"/>
        <end position="1059"/>
    </location>
</feature>
<dbReference type="SMART" id="SM00822">
    <property type="entry name" value="PKS_KR"/>
    <property type="match status" value="4"/>
</dbReference>
<feature type="domain" description="Carrier" evidence="7">
    <location>
        <begin position="7382"/>
        <end position="7457"/>
    </location>
</feature>
<feature type="domain" description="Ketosynthase family 3 (KS3)" evidence="8">
    <location>
        <begin position="4178"/>
        <end position="4602"/>
    </location>
</feature>
<dbReference type="FunFam" id="3.90.180.10:FF:000032">
    <property type="entry name" value="Probable polyketide synthase pks1"/>
    <property type="match status" value="2"/>
</dbReference>
<dbReference type="SUPFAM" id="SSF50129">
    <property type="entry name" value="GroES-like"/>
    <property type="match status" value="2"/>
</dbReference>
<dbReference type="GO" id="GO:0004312">
    <property type="term" value="F:fatty acid synthase activity"/>
    <property type="evidence" value="ECO:0007669"/>
    <property type="project" value="TreeGrafter"/>
</dbReference>
<dbReference type="RefSeq" id="WP_089000788.1">
    <property type="nucleotide sequence ID" value="NZ_LT607733.1"/>
</dbReference>
<dbReference type="CDD" id="cd05195">
    <property type="entry name" value="enoyl_red"/>
    <property type="match status" value="2"/>
</dbReference>
<feature type="domain" description="Ketosynthase family 3 (KS3)" evidence="8">
    <location>
        <begin position="33"/>
        <end position="459"/>
    </location>
</feature>
<feature type="region of interest" description="N-terminal hotdog fold" evidence="6">
    <location>
        <begin position="3005"/>
        <end position="3129"/>
    </location>
</feature>
<feature type="domain" description="Ketosynthase family 3 (KS3)" evidence="8">
    <location>
        <begin position="2101"/>
        <end position="2527"/>
    </location>
</feature>
<dbReference type="SUPFAM" id="SSF55048">
    <property type="entry name" value="Probable ACP-binding domain of malonyl-CoA ACP transacylase"/>
    <property type="match status" value="4"/>
</dbReference>
<dbReference type="SUPFAM" id="SSF51735">
    <property type="entry name" value="NAD(P)-binding Rossmann-fold domains"/>
    <property type="match status" value="10"/>
</dbReference>
<keyword evidence="11" id="KW-1185">Reference proteome</keyword>
<feature type="domain" description="Carrier" evidence="7">
    <location>
        <begin position="2007"/>
        <end position="2082"/>
    </location>
</feature>
<dbReference type="PROSITE" id="PS52019">
    <property type="entry name" value="PKS_MFAS_DH"/>
    <property type="match status" value="3"/>
</dbReference>
<dbReference type="PANTHER" id="PTHR43775:SF51">
    <property type="entry name" value="INACTIVE PHENOLPHTHIOCEROL SYNTHESIS POLYKETIDE SYNTHASE TYPE I PKS1-RELATED"/>
    <property type="match status" value="1"/>
</dbReference>
<dbReference type="Pfam" id="PF02801">
    <property type="entry name" value="Ketoacyl-synt_C"/>
    <property type="match status" value="4"/>
</dbReference>
<dbReference type="InterPro" id="IPR011032">
    <property type="entry name" value="GroES-like_sf"/>
</dbReference>
<dbReference type="CDD" id="cd08952">
    <property type="entry name" value="KR_1_SDR_x"/>
    <property type="match status" value="1"/>
</dbReference>
<evidence type="ECO:0000256" key="6">
    <source>
        <dbReference type="PROSITE-ProRule" id="PRU01363"/>
    </source>
</evidence>
<dbReference type="Gene3D" id="3.10.129.110">
    <property type="entry name" value="Polyketide synthase dehydratase"/>
    <property type="match status" value="3"/>
</dbReference>
<dbReference type="FunFam" id="1.10.1200.10:FF:000007">
    <property type="entry name" value="Probable polyketide synthase pks17"/>
    <property type="match status" value="4"/>
</dbReference>
<dbReference type="FunFam" id="3.40.47.10:FF:000019">
    <property type="entry name" value="Polyketide synthase type I"/>
    <property type="match status" value="4"/>
</dbReference>
<dbReference type="Pfam" id="PF22621">
    <property type="entry name" value="CurL-like_PKS_C"/>
    <property type="match status" value="1"/>
</dbReference>
<dbReference type="PANTHER" id="PTHR43775">
    <property type="entry name" value="FATTY ACID SYNTHASE"/>
    <property type="match status" value="1"/>
</dbReference>
<dbReference type="InterPro" id="IPR020841">
    <property type="entry name" value="PKS_Beta-ketoAc_synthase_dom"/>
</dbReference>
<dbReference type="GO" id="GO:0031177">
    <property type="term" value="F:phosphopantetheine binding"/>
    <property type="evidence" value="ECO:0007669"/>
    <property type="project" value="InterPro"/>
</dbReference>
<feature type="domain" description="Ketosynthase family 3 (KS3)" evidence="8">
    <location>
        <begin position="5930"/>
        <end position="6356"/>
    </location>
</feature>
<dbReference type="SUPFAM" id="SSF53901">
    <property type="entry name" value="Thiolase-like"/>
    <property type="match status" value="4"/>
</dbReference>
<dbReference type="InterPro" id="IPR032821">
    <property type="entry name" value="PKS_assoc"/>
</dbReference>
<feature type="domain" description="PKS/mFAS DH" evidence="9">
    <location>
        <begin position="3005"/>
        <end position="3276"/>
    </location>
</feature>
<dbReference type="PROSITE" id="PS52004">
    <property type="entry name" value="KS3_2"/>
    <property type="match status" value="4"/>
</dbReference>
<evidence type="ECO:0000256" key="4">
    <source>
        <dbReference type="ARBA" id="ARBA00023268"/>
    </source>
</evidence>
<dbReference type="GO" id="GO:0006633">
    <property type="term" value="P:fatty acid biosynthetic process"/>
    <property type="evidence" value="ECO:0007669"/>
    <property type="project" value="InterPro"/>
</dbReference>
<dbReference type="InterPro" id="IPR055123">
    <property type="entry name" value="SpnB-like_Rossmann"/>
</dbReference>
<evidence type="ECO:0000313" key="11">
    <source>
        <dbReference type="Proteomes" id="UP000198251"/>
    </source>
</evidence>
<gene>
    <name evidence="10" type="ORF">GA0070610_3265</name>
</gene>
<dbReference type="InterPro" id="IPR036291">
    <property type="entry name" value="NAD(P)-bd_dom_sf"/>
</dbReference>
<dbReference type="SMART" id="SM00827">
    <property type="entry name" value="PKS_AT"/>
    <property type="match status" value="4"/>
</dbReference>
<feature type="active site" description="Proton acceptor; for dehydratase activity" evidence="6">
    <location>
        <position position="5113"/>
    </location>
</feature>
<dbReference type="Pfam" id="PF13602">
    <property type="entry name" value="ADH_zinc_N_2"/>
    <property type="match status" value="2"/>
</dbReference>
<dbReference type="NCBIfam" id="NF045894">
    <property type="entry name" value="PKS_plus_SDR"/>
    <property type="match status" value="1"/>
</dbReference>
<dbReference type="Pfam" id="PF00698">
    <property type="entry name" value="Acyl_transf_1"/>
    <property type="match status" value="4"/>
</dbReference>
<dbReference type="InterPro" id="IPR014030">
    <property type="entry name" value="Ketoacyl_synth_N"/>
</dbReference>
<dbReference type="PROSITE" id="PS01162">
    <property type="entry name" value="QOR_ZETA_CRYSTAL"/>
    <property type="match status" value="1"/>
</dbReference>
<dbReference type="InterPro" id="IPR057326">
    <property type="entry name" value="KR_dom"/>
</dbReference>
<dbReference type="InterPro" id="IPR016039">
    <property type="entry name" value="Thiolase-like"/>
</dbReference>
<evidence type="ECO:0000256" key="1">
    <source>
        <dbReference type="ARBA" id="ARBA00022450"/>
    </source>
</evidence>
<feature type="active site" description="Proton acceptor; for dehydratase activity" evidence="6">
    <location>
        <position position="3037"/>
    </location>
</feature>
<feature type="domain" description="Carrier" evidence="7">
    <location>
        <begin position="4084"/>
        <end position="4159"/>
    </location>
</feature>
<dbReference type="Gene3D" id="6.10.140.1830">
    <property type="match status" value="1"/>
</dbReference>
<dbReference type="GO" id="GO:0033068">
    <property type="term" value="P:macrolide biosynthetic process"/>
    <property type="evidence" value="ECO:0007669"/>
    <property type="project" value="UniProtKB-ARBA"/>
</dbReference>
<dbReference type="GeneID" id="95803023"/>
<dbReference type="SMART" id="SM01294">
    <property type="entry name" value="PKS_PP_betabranch"/>
    <property type="match status" value="4"/>
</dbReference>
<dbReference type="InterPro" id="IPR049900">
    <property type="entry name" value="PKS_mFAS_DH"/>
</dbReference>
<feature type="region of interest" description="C-terminal hotdog fold" evidence="6">
    <location>
        <begin position="5215"/>
        <end position="5352"/>
    </location>
</feature>
<dbReference type="InterPro" id="IPR049552">
    <property type="entry name" value="PKS_DH_N"/>
</dbReference>
<dbReference type="GO" id="GO:0004315">
    <property type="term" value="F:3-oxoacyl-[acyl-carrier-protein] synthase activity"/>
    <property type="evidence" value="ECO:0007669"/>
    <property type="project" value="InterPro"/>
</dbReference>
<evidence type="ECO:0000256" key="5">
    <source>
        <dbReference type="ARBA" id="ARBA00023315"/>
    </source>
</evidence>
<keyword evidence="5" id="KW-0012">Acyltransferase</keyword>
<evidence type="ECO:0000256" key="3">
    <source>
        <dbReference type="ARBA" id="ARBA00022679"/>
    </source>
</evidence>
<feature type="region of interest" description="C-terminal hotdog fold" evidence="6">
    <location>
        <begin position="3139"/>
        <end position="3276"/>
    </location>
</feature>
<dbReference type="GO" id="GO:0008270">
    <property type="term" value="F:zinc ion binding"/>
    <property type="evidence" value="ECO:0007669"/>
    <property type="project" value="InterPro"/>
</dbReference>
<dbReference type="Gene3D" id="3.30.70.3290">
    <property type="match status" value="4"/>
</dbReference>
<dbReference type="InterPro" id="IPR006162">
    <property type="entry name" value="Ppantetheine_attach_site"/>
</dbReference>
<dbReference type="SMART" id="SM00829">
    <property type="entry name" value="PKS_ER"/>
    <property type="match status" value="2"/>
</dbReference>
<dbReference type="GO" id="GO:0016491">
    <property type="term" value="F:oxidoreductase activity"/>
    <property type="evidence" value="ECO:0007669"/>
    <property type="project" value="InterPro"/>
</dbReference>
<dbReference type="Gene3D" id="3.40.50.720">
    <property type="entry name" value="NAD(P)-binding Rossmann-like Domain"/>
    <property type="match status" value="4"/>
</dbReference>